<name>R6X011_9FIRM</name>
<protein>
    <submittedName>
        <fullName evidence="1">Uncharacterized protein</fullName>
    </submittedName>
</protein>
<reference evidence="1" key="1">
    <citation type="submission" date="2012-11" db="EMBL/GenBank/DDBJ databases">
        <title>Dependencies among metagenomic species, viruses, plasmids and units of genetic variation.</title>
        <authorList>
            <person name="Nielsen H.B."/>
            <person name="Almeida M."/>
            <person name="Juncker A.S."/>
            <person name="Rasmussen S."/>
            <person name="Li J."/>
            <person name="Sunagawa S."/>
            <person name="Plichta D."/>
            <person name="Gautier L."/>
            <person name="Le Chatelier E."/>
            <person name="Peletier E."/>
            <person name="Bonde I."/>
            <person name="Nielsen T."/>
            <person name="Manichanh C."/>
            <person name="Arumugam M."/>
            <person name="Batto J."/>
            <person name="Santos M.B.Q.D."/>
            <person name="Blom N."/>
            <person name="Borruel N."/>
            <person name="Burgdorf K.S."/>
            <person name="Boumezbeur F."/>
            <person name="Casellas F."/>
            <person name="Dore J."/>
            <person name="Guarner F."/>
            <person name="Hansen T."/>
            <person name="Hildebrand F."/>
            <person name="Kaas R.S."/>
            <person name="Kennedy S."/>
            <person name="Kristiansen K."/>
            <person name="Kultima J.R."/>
            <person name="Leonard P."/>
            <person name="Levenez F."/>
            <person name="Lund O."/>
            <person name="Moumen B."/>
            <person name="Le Paslier D."/>
            <person name="Pons N."/>
            <person name="Pedersen O."/>
            <person name="Prifti E."/>
            <person name="Qin J."/>
            <person name="Raes J."/>
            <person name="Tap J."/>
            <person name="Tims S."/>
            <person name="Ussery D.W."/>
            <person name="Yamada T."/>
            <person name="MetaHit consortium"/>
            <person name="Renault P."/>
            <person name="Sicheritz-Ponten T."/>
            <person name="Bork P."/>
            <person name="Wang J."/>
            <person name="Brunak S."/>
            <person name="Ehrlich S.D."/>
        </authorList>
    </citation>
    <scope>NUCLEOTIDE SEQUENCE [LARGE SCALE GENOMIC DNA]</scope>
</reference>
<proteinExistence type="predicted"/>
<accession>R6X011</accession>
<dbReference type="EMBL" id="CBGL010000125">
    <property type="protein sequence ID" value="CDD12484.1"/>
    <property type="molecule type" value="Genomic_DNA"/>
</dbReference>
<sequence length="178" mass="19441">MLVNNRTVGQRVHFQIKAAGQLVLRNQTYRQQYGIALDIKFGTRNRSHALINLSNGDTGYALFTMDSNDSVREVQRNIIVVQALNDITGKTVGEGADFQTSLNLAAFQAHTAGHNQTDIAAAEDNDFVTRQIAFHINHTLSSAGSKYACRTLARNTDSATGTLTAAHGQDNSFAFQLQ</sequence>
<evidence type="ECO:0000313" key="2">
    <source>
        <dbReference type="Proteomes" id="UP000014937"/>
    </source>
</evidence>
<evidence type="ECO:0000313" key="1">
    <source>
        <dbReference type="EMBL" id="CDD12484.1"/>
    </source>
</evidence>
<dbReference type="AlphaFoldDB" id="R6X011"/>
<gene>
    <name evidence="1" type="ORF">BN587_01045</name>
</gene>
<dbReference type="HOGENOM" id="CLU_1509244_0_0_9"/>
<dbReference type="Proteomes" id="UP000014937">
    <property type="component" value="Unassembled WGS sequence"/>
</dbReference>
<organism evidence="1 2">
    <name type="scientific">Phascolarctobacterium succinatutens CAG:287</name>
    <dbReference type="NCBI Taxonomy" id="1263101"/>
    <lineage>
        <taxon>Bacteria</taxon>
        <taxon>Bacillati</taxon>
        <taxon>Bacillota</taxon>
        <taxon>Negativicutes</taxon>
        <taxon>Acidaminococcales</taxon>
        <taxon>Acidaminococcaceae</taxon>
        <taxon>Phascolarctobacterium</taxon>
    </lineage>
</organism>
<comment type="caution">
    <text evidence="1">The sequence shown here is derived from an EMBL/GenBank/DDBJ whole genome shotgun (WGS) entry which is preliminary data.</text>
</comment>